<dbReference type="PANTHER" id="PTHR22792:SF132">
    <property type="entry name" value="LA-RELATED PROTEIN 1"/>
    <property type="match status" value="1"/>
</dbReference>
<dbReference type="AlphaFoldDB" id="A0AAE0WGR6"/>
<dbReference type="PANTHER" id="PTHR22792">
    <property type="entry name" value="LUPUS LA PROTEIN-RELATED"/>
    <property type="match status" value="1"/>
</dbReference>
<accession>A0AAE0WGR6</accession>
<evidence type="ECO:0000256" key="2">
    <source>
        <dbReference type="PROSITE-ProRule" id="PRU00332"/>
    </source>
</evidence>
<feature type="compositionally biased region" description="Polar residues" evidence="3">
    <location>
        <begin position="425"/>
        <end position="436"/>
    </location>
</feature>
<feature type="compositionally biased region" description="Pro residues" evidence="3">
    <location>
        <begin position="184"/>
        <end position="200"/>
    </location>
</feature>
<dbReference type="Gene3D" id="1.10.10.10">
    <property type="entry name" value="Winged helix-like DNA-binding domain superfamily/Winged helix DNA-binding domain"/>
    <property type="match status" value="1"/>
</dbReference>
<feature type="region of interest" description="Disordered" evidence="3">
    <location>
        <begin position="821"/>
        <end position="844"/>
    </location>
</feature>
<feature type="compositionally biased region" description="Polar residues" evidence="3">
    <location>
        <begin position="1"/>
        <end position="12"/>
    </location>
</feature>
<feature type="compositionally biased region" description="Polar residues" evidence="3">
    <location>
        <begin position="953"/>
        <end position="973"/>
    </location>
</feature>
<feature type="compositionally biased region" description="Gly residues" evidence="3">
    <location>
        <begin position="398"/>
        <end position="411"/>
    </location>
</feature>
<name>A0AAE0WGR6_9PEZI</name>
<dbReference type="CDD" id="cd07323">
    <property type="entry name" value="LAM"/>
    <property type="match status" value="1"/>
</dbReference>
<sequence>MAAGQASPSGFSYAQAAKGRSPAIAAQTPSSKMTSGAVTPATSAFSELSPGGNWADDVEASATEKKVEPSPAVQDVAKPTEVKDSAVERAKTEEKAQSAPSGTSSPDLMASVSTTTKDDDSSAPTTGTSSETTWETKSQVSEPSWIADREKRQAAASQASQKSDTTVKADSTAKGEKKAQEPSLPAPTPPSYQPAPPPPVNIWAKRAEAAKAKAVARPAPPKVAASAAPVEISQPKENQRPREDSRKKSASVSNVSRNTECVTQPTSEPRRAGKTDQVRINNLMQHGTKSNPREAESPLTTRNGGVTRSSLPNVTTAQPLVKDEVSWPTPDLAQDADRKDSVGVSSPEKPGEDDAQSSRRKKPEWEKMVVTPTIKWESQNARGHDGRRPPGSERGRGGIRGRGGLRGGANGAGSNDRAPQRGSMDESSNVTASGGRNSADREAMPPPPKPNRTTSETAARPIVERTPDRAAEEIDVAAAPSIAEQPKAESSTSEQAAATSDWVADQSSMPRTASPAKVNGVNGEVHDEESIPVHIPRRTSVGTQTTNGAAGENESRDGPTFRLVPSSHNKENRSFDSYKDGNFTGTPRGKGRGGRGRGRENAHTHASGYSNGDFIPSSGFGIPPSPSAYHSSRGNHYPYPSQGGRGGWSRGNPRAQSIPMNDYYGRSQNPYGPPQLQHVQSYGPLGYDYNGYPMTAMPYQASMDTLYIMGMVSMQLEYYFSIDNLLKDLFLRKNMDSQGFVLLDVVASFNRMKQLNTNRDLLKDVCMNSETVEIRIGEDGKERLRRREGYERFVLPTNQRNPGAKNDGPKQLHLLERHHAPAFVPGPSRGPQSAGAPSMQQQPPFARRSYDAGFTLNGMAPQFNSYPSGSEAINGDDARGRPAKSPMYGDTVSQASEAVTNGPTDQEPDAFPDDQVSSLTVMAKVKQTPPPHGAATRTFSNGSIDTRSIFSELGKSNGTQTPPTSSDESQANGTDSVSVDSSTVRSPDCGPAPDMMIYWSKDQQAPSETVPKDLTVEPYVQLRHKALDQRSHAATGTCPYDLDVLYQFWSHFLLRNFNAAMYSEFQHYATEDAKTRHNTNGLHNLIKFYDQALLSSNAIRDRVAKDYGKLVSEEPKELEGAAFKQLRAAWRNGAMNLKNRKKLIDVLDPSVRARLDPINGDVTSPVS</sequence>
<feature type="compositionally biased region" description="Low complexity" evidence="3">
    <location>
        <begin position="488"/>
        <end position="500"/>
    </location>
</feature>
<keyword evidence="6" id="KW-1185">Reference proteome</keyword>
<evidence type="ECO:0000256" key="3">
    <source>
        <dbReference type="SAM" id="MobiDB-lite"/>
    </source>
</evidence>
<dbReference type="InterPro" id="IPR036388">
    <property type="entry name" value="WH-like_DNA-bd_sf"/>
</dbReference>
<dbReference type="Proteomes" id="UP001274830">
    <property type="component" value="Unassembled WGS sequence"/>
</dbReference>
<evidence type="ECO:0000259" key="4">
    <source>
        <dbReference type="PROSITE" id="PS50961"/>
    </source>
</evidence>
<dbReference type="GO" id="GO:0005829">
    <property type="term" value="C:cytosol"/>
    <property type="evidence" value="ECO:0007669"/>
    <property type="project" value="TreeGrafter"/>
</dbReference>
<feature type="compositionally biased region" description="Basic and acidic residues" evidence="3">
    <location>
        <begin position="237"/>
        <end position="247"/>
    </location>
</feature>
<feature type="compositionally biased region" description="Basic and acidic residues" evidence="3">
    <location>
        <begin position="165"/>
        <end position="180"/>
    </location>
</feature>
<feature type="region of interest" description="Disordered" evidence="3">
    <location>
        <begin position="1"/>
        <end position="621"/>
    </location>
</feature>
<dbReference type="GO" id="GO:0045727">
    <property type="term" value="P:positive regulation of translation"/>
    <property type="evidence" value="ECO:0007669"/>
    <property type="project" value="TreeGrafter"/>
</dbReference>
<feature type="compositionally biased region" description="Polar residues" evidence="3">
    <location>
        <begin position="278"/>
        <end position="290"/>
    </location>
</feature>
<feature type="compositionally biased region" description="Basic and acidic residues" evidence="3">
    <location>
        <begin position="568"/>
        <end position="579"/>
    </location>
</feature>
<feature type="compositionally biased region" description="Polar residues" evidence="3">
    <location>
        <begin position="27"/>
        <end position="46"/>
    </location>
</feature>
<dbReference type="GO" id="GO:0000339">
    <property type="term" value="F:RNA cap binding"/>
    <property type="evidence" value="ECO:0007669"/>
    <property type="project" value="InterPro"/>
</dbReference>
<dbReference type="SMART" id="SM00715">
    <property type="entry name" value="LA"/>
    <property type="match status" value="1"/>
</dbReference>
<feature type="region of interest" description="Disordered" evidence="3">
    <location>
        <begin position="865"/>
        <end position="913"/>
    </location>
</feature>
<organism evidence="5 6">
    <name type="scientific">Recurvomyces mirabilis</name>
    <dbReference type="NCBI Taxonomy" id="574656"/>
    <lineage>
        <taxon>Eukaryota</taxon>
        <taxon>Fungi</taxon>
        <taxon>Dikarya</taxon>
        <taxon>Ascomycota</taxon>
        <taxon>Pezizomycotina</taxon>
        <taxon>Dothideomycetes</taxon>
        <taxon>Dothideomycetidae</taxon>
        <taxon>Mycosphaerellales</taxon>
        <taxon>Teratosphaeriaceae</taxon>
        <taxon>Recurvomyces</taxon>
    </lineage>
</organism>
<dbReference type="GO" id="GO:0010494">
    <property type="term" value="C:cytoplasmic stress granule"/>
    <property type="evidence" value="ECO:0007669"/>
    <property type="project" value="TreeGrafter"/>
</dbReference>
<feature type="domain" description="HTH La-type RNA-binding" evidence="4">
    <location>
        <begin position="702"/>
        <end position="793"/>
    </location>
</feature>
<reference evidence="5" key="1">
    <citation type="submission" date="2023-07" db="EMBL/GenBank/DDBJ databases">
        <title>Black Yeasts Isolated from many extreme environments.</title>
        <authorList>
            <person name="Coleine C."/>
            <person name="Stajich J.E."/>
            <person name="Selbmann L."/>
        </authorList>
    </citation>
    <scope>NUCLEOTIDE SEQUENCE</scope>
    <source>
        <strain evidence="5">CCFEE 5485</strain>
    </source>
</reference>
<dbReference type="InterPro" id="IPR045180">
    <property type="entry name" value="La_dom_prot"/>
</dbReference>
<feature type="compositionally biased region" description="Basic and acidic residues" evidence="3">
    <location>
        <begin position="268"/>
        <end position="277"/>
    </location>
</feature>
<feature type="compositionally biased region" description="Low complexity" evidence="3">
    <location>
        <begin position="122"/>
        <end position="138"/>
    </location>
</feature>
<dbReference type="InterPro" id="IPR006630">
    <property type="entry name" value="La_HTH"/>
</dbReference>
<feature type="compositionally biased region" description="Low complexity" evidence="3">
    <location>
        <begin position="154"/>
        <end position="163"/>
    </location>
</feature>
<dbReference type="GO" id="GO:0048255">
    <property type="term" value="P:mRNA stabilization"/>
    <property type="evidence" value="ECO:0007669"/>
    <property type="project" value="InterPro"/>
</dbReference>
<keyword evidence="1 2" id="KW-0694">RNA-binding</keyword>
<evidence type="ECO:0000256" key="1">
    <source>
        <dbReference type="ARBA" id="ARBA00022884"/>
    </source>
</evidence>
<dbReference type="Pfam" id="PF21071">
    <property type="entry name" value="LARP1_HEAT"/>
    <property type="match status" value="1"/>
</dbReference>
<dbReference type="EMBL" id="JAUTXT010000046">
    <property type="protein sequence ID" value="KAK3671184.1"/>
    <property type="molecule type" value="Genomic_DNA"/>
</dbReference>
<dbReference type="SUPFAM" id="SSF46785">
    <property type="entry name" value="Winged helix' DNA-binding domain"/>
    <property type="match status" value="1"/>
</dbReference>
<proteinExistence type="predicted"/>
<protein>
    <recommendedName>
        <fullName evidence="4">HTH La-type RNA-binding domain-containing protein</fullName>
    </recommendedName>
</protein>
<dbReference type="InterPro" id="IPR036390">
    <property type="entry name" value="WH_DNA-bd_sf"/>
</dbReference>
<feature type="region of interest" description="Disordered" evidence="3">
    <location>
        <begin position="953"/>
        <end position="996"/>
    </location>
</feature>
<dbReference type="PROSITE" id="PS50961">
    <property type="entry name" value="HTH_LA"/>
    <property type="match status" value="1"/>
</dbReference>
<feature type="compositionally biased region" description="Polar residues" evidence="3">
    <location>
        <begin position="891"/>
        <end position="904"/>
    </location>
</feature>
<feature type="compositionally biased region" description="Low complexity" evidence="3">
    <location>
        <begin position="974"/>
        <end position="984"/>
    </location>
</feature>
<dbReference type="InterPro" id="IPR006607">
    <property type="entry name" value="DM15"/>
</dbReference>
<dbReference type="Pfam" id="PF05383">
    <property type="entry name" value="La"/>
    <property type="match status" value="1"/>
</dbReference>
<feature type="compositionally biased region" description="Polar residues" evidence="3">
    <location>
        <begin position="298"/>
        <end position="318"/>
    </location>
</feature>
<evidence type="ECO:0000313" key="5">
    <source>
        <dbReference type="EMBL" id="KAK3671184.1"/>
    </source>
</evidence>
<evidence type="ECO:0000313" key="6">
    <source>
        <dbReference type="Proteomes" id="UP001274830"/>
    </source>
</evidence>
<feature type="compositionally biased region" description="Basic and acidic residues" evidence="3">
    <location>
        <begin position="78"/>
        <end position="96"/>
    </location>
</feature>
<feature type="compositionally biased region" description="Basic and acidic residues" evidence="3">
    <location>
        <begin position="382"/>
        <end position="396"/>
    </location>
</feature>
<feature type="compositionally biased region" description="Polar residues" evidence="3">
    <location>
        <begin position="250"/>
        <end position="267"/>
    </location>
</feature>
<comment type="caution">
    <text evidence="5">The sequence shown here is derived from an EMBL/GenBank/DDBJ whole genome shotgun (WGS) entry which is preliminary data.</text>
</comment>
<feature type="compositionally biased region" description="Low complexity" evidence="3">
    <location>
        <begin position="212"/>
        <end position="231"/>
    </location>
</feature>
<gene>
    <name evidence="5" type="ORF">LTR78_008985</name>
</gene>
<feature type="compositionally biased region" description="Basic and acidic residues" evidence="3">
    <location>
        <begin position="462"/>
        <end position="472"/>
    </location>
</feature>